<dbReference type="InterPro" id="IPR002104">
    <property type="entry name" value="Integrase_catalytic"/>
</dbReference>
<name>A0AAW4ZNT2_PHOPO</name>
<dbReference type="GO" id="GO:0003677">
    <property type="term" value="F:DNA binding"/>
    <property type="evidence" value="ECO:0007669"/>
    <property type="project" value="InterPro"/>
</dbReference>
<accession>A0AAW4ZNT2</accession>
<gene>
    <name evidence="3" type="ORF">GLP33_04955</name>
</gene>
<dbReference type="Gene3D" id="1.10.443.10">
    <property type="entry name" value="Intergrase catalytic core"/>
    <property type="match status" value="1"/>
</dbReference>
<comment type="caution">
    <text evidence="3">The sequence shown here is derived from an EMBL/GenBank/DDBJ whole genome shotgun (WGS) entry which is preliminary data.</text>
</comment>
<feature type="domain" description="Tyr recombinase" evidence="2">
    <location>
        <begin position="484"/>
        <end position="550"/>
    </location>
</feature>
<dbReference type="Pfam" id="PF00589">
    <property type="entry name" value="Phage_integrase"/>
    <property type="match status" value="1"/>
</dbReference>
<evidence type="ECO:0000256" key="1">
    <source>
        <dbReference type="ARBA" id="ARBA00023172"/>
    </source>
</evidence>
<dbReference type="EMBL" id="WMCP01000003">
    <property type="protein sequence ID" value="MCF2301079.1"/>
    <property type="molecule type" value="Genomic_DNA"/>
</dbReference>
<keyword evidence="1" id="KW-0233">DNA recombination</keyword>
<dbReference type="RefSeq" id="WP_232580799.1">
    <property type="nucleotide sequence ID" value="NZ_WMCP01000003.1"/>
</dbReference>
<proteinExistence type="predicted"/>
<dbReference type="InterPro" id="IPR011010">
    <property type="entry name" value="DNA_brk_join_enz"/>
</dbReference>
<evidence type="ECO:0000259" key="2">
    <source>
        <dbReference type="Pfam" id="PF00589"/>
    </source>
</evidence>
<sequence>MINIYKENLDNHLKEVMNNDLTNIYNKDNKRASWDDNIWIYVYEDGTKQNIYFLNPLLIKNPIRTKNYTKNEVLDNNKKKVAMAFTLHIISTFKNKESIRHILISGRYFHILIDELHLLNQDILNKIYSSKDDMRKLKDGSEFFYWCQDNGFIRKSLIKPKIKDVNARYADEREERKKSKLPDERALSALGGIFNQLIPRKTDDITPIYEGLRYHYVIGMSALAISSPNRVSAEQLTLRTQDLSKYTDVQLKDNQKIEKTVYWMEWQGSKNYKDNRNHILKSMKDPIERTLNFFNKICESTRVLCRFYENPTSPLHKLLGNFNSELISKFNLNIPVNIFQLGYILGFYKNQEQMIRLDSKPKEKTYKHISELKNSDKLRYRRDNLNTLIGCVSSKYNVMFDILGKNSTVEEFQKRWIQHIYIINPLFPYDRISSNKIKLSESLFCFNGAQLDLGCNQYPFQKSFYSIAKLSSLSTLFSRSLKKWTSNIKRGKNKTIFEHFGLGSDLYITPHQFRHWLNTKASESGIPIDIISMWSGRKNSNQTYEYIHIPDEDRISQIAFINTNEDINKKEIKLISFEEYKKATNNDSASITATGICTQNLITSPCIYLNDFISHCTLCVYSCHVKGDSNALDILKKDYQIQKIRLYKVSKNPQIRNFKNLQEWFKIHFYNTKMLKKLIEIMTDKELKDGSLIRFIKNSNEFKISNSTTKKVNSLTVNIINIDKALNLIISNLKNNDKQEDSKELSLLLAKFKLNK</sequence>
<dbReference type="GO" id="GO:0006310">
    <property type="term" value="P:DNA recombination"/>
    <property type="evidence" value="ECO:0007669"/>
    <property type="project" value="UniProtKB-KW"/>
</dbReference>
<dbReference type="SUPFAM" id="SSF56349">
    <property type="entry name" value="DNA breaking-rejoining enzymes"/>
    <property type="match status" value="1"/>
</dbReference>
<organism evidence="3 4">
    <name type="scientific">Photobacterium phosphoreum</name>
    <dbReference type="NCBI Taxonomy" id="659"/>
    <lineage>
        <taxon>Bacteria</taxon>
        <taxon>Pseudomonadati</taxon>
        <taxon>Pseudomonadota</taxon>
        <taxon>Gammaproteobacteria</taxon>
        <taxon>Vibrionales</taxon>
        <taxon>Vibrionaceae</taxon>
        <taxon>Photobacterium</taxon>
    </lineage>
</organism>
<dbReference type="CDD" id="cd00397">
    <property type="entry name" value="DNA_BRE_C"/>
    <property type="match status" value="1"/>
</dbReference>
<protein>
    <submittedName>
        <fullName evidence="3">Tyrosine-type recombinase/integrase</fullName>
    </submittedName>
</protein>
<dbReference type="Proteomes" id="UP000813876">
    <property type="component" value="Unassembled WGS sequence"/>
</dbReference>
<dbReference type="InterPro" id="IPR013762">
    <property type="entry name" value="Integrase-like_cat_sf"/>
</dbReference>
<dbReference type="GO" id="GO:0015074">
    <property type="term" value="P:DNA integration"/>
    <property type="evidence" value="ECO:0007669"/>
    <property type="project" value="InterPro"/>
</dbReference>
<dbReference type="AlphaFoldDB" id="A0AAW4ZNT2"/>
<evidence type="ECO:0000313" key="3">
    <source>
        <dbReference type="EMBL" id="MCF2301079.1"/>
    </source>
</evidence>
<reference evidence="3" key="1">
    <citation type="submission" date="2019-11" db="EMBL/GenBank/DDBJ databases">
        <title>Comparative genomics of photobacteria reveal adaptation to distinct habitats.</title>
        <authorList>
            <person name="Fuertes-Perez S."/>
            <person name="Hilgarth M."/>
            <person name="Vogel R.F."/>
        </authorList>
    </citation>
    <scope>NUCLEOTIDE SEQUENCE</scope>
    <source>
        <strain evidence="3">TMW2.2145</strain>
    </source>
</reference>
<evidence type="ECO:0000313" key="4">
    <source>
        <dbReference type="Proteomes" id="UP000813876"/>
    </source>
</evidence>